<evidence type="ECO:0000313" key="4">
    <source>
        <dbReference type="Proteomes" id="UP000023152"/>
    </source>
</evidence>
<keyword evidence="1" id="KW-0175">Coiled coil</keyword>
<feature type="coiled-coil region" evidence="1">
    <location>
        <begin position="54"/>
        <end position="81"/>
    </location>
</feature>
<accession>X6MKT9</accession>
<protein>
    <submittedName>
        <fullName evidence="3">Uncharacterized protein</fullName>
    </submittedName>
</protein>
<comment type="caution">
    <text evidence="3">The sequence shown here is derived from an EMBL/GenBank/DDBJ whole genome shotgun (WGS) entry which is preliminary data.</text>
</comment>
<dbReference type="Proteomes" id="UP000023152">
    <property type="component" value="Unassembled WGS sequence"/>
</dbReference>
<proteinExistence type="predicted"/>
<keyword evidence="2" id="KW-0812">Transmembrane</keyword>
<dbReference type="EMBL" id="ASPP01020138">
    <property type="protein sequence ID" value="ETO14256.1"/>
    <property type="molecule type" value="Genomic_DNA"/>
</dbReference>
<keyword evidence="2" id="KW-1133">Transmembrane helix</keyword>
<evidence type="ECO:0000313" key="3">
    <source>
        <dbReference type="EMBL" id="ETO14256.1"/>
    </source>
</evidence>
<name>X6MKT9_RETFI</name>
<dbReference type="AlphaFoldDB" id="X6MKT9"/>
<sequence>MNYFLAEDDSPYSLFPSYPGLGSYERTWRKHENDEQKQKESTNIREKLEKYKAHKRGTEEKNGQRQQIKQQEENLAILQKNWPWDERKAIDTFLVVNNYFVCITECDEMETQIHRAWNWIGFGELGELLFYEFHIAIVYLFRTFLVTQKKKNKNKKILQYTNYVRFIGKRLHAREYCILCDMELVIPQMLVGSPQDAIHPRSLWTNLQG</sequence>
<organism evidence="3 4">
    <name type="scientific">Reticulomyxa filosa</name>
    <dbReference type="NCBI Taxonomy" id="46433"/>
    <lineage>
        <taxon>Eukaryota</taxon>
        <taxon>Sar</taxon>
        <taxon>Rhizaria</taxon>
        <taxon>Retaria</taxon>
        <taxon>Foraminifera</taxon>
        <taxon>Monothalamids</taxon>
        <taxon>Reticulomyxidae</taxon>
        <taxon>Reticulomyxa</taxon>
    </lineage>
</organism>
<keyword evidence="4" id="KW-1185">Reference proteome</keyword>
<reference evidence="3 4" key="1">
    <citation type="journal article" date="2013" name="Curr. Biol.">
        <title>The Genome of the Foraminiferan Reticulomyxa filosa.</title>
        <authorList>
            <person name="Glockner G."/>
            <person name="Hulsmann N."/>
            <person name="Schleicher M."/>
            <person name="Noegel A.A."/>
            <person name="Eichinger L."/>
            <person name="Gallinger C."/>
            <person name="Pawlowski J."/>
            <person name="Sierra R."/>
            <person name="Euteneuer U."/>
            <person name="Pillet L."/>
            <person name="Moustafa A."/>
            <person name="Platzer M."/>
            <person name="Groth M."/>
            <person name="Szafranski K."/>
            <person name="Schliwa M."/>
        </authorList>
    </citation>
    <scope>NUCLEOTIDE SEQUENCE [LARGE SCALE GENOMIC DNA]</scope>
</reference>
<evidence type="ECO:0000256" key="1">
    <source>
        <dbReference type="SAM" id="Coils"/>
    </source>
</evidence>
<gene>
    <name evidence="3" type="ORF">RFI_23112</name>
</gene>
<evidence type="ECO:0000256" key="2">
    <source>
        <dbReference type="SAM" id="Phobius"/>
    </source>
</evidence>
<feature type="transmembrane region" description="Helical" evidence="2">
    <location>
        <begin position="128"/>
        <end position="147"/>
    </location>
</feature>
<keyword evidence="2" id="KW-0472">Membrane</keyword>